<dbReference type="GO" id="GO:0015658">
    <property type="term" value="F:branched-chain amino acid transmembrane transporter activity"/>
    <property type="evidence" value="ECO:0007669"/>
    <property type="project" value="InterPro"/>
</dbReference>
<feature type="transmembrane region" description="Helical" evidence="6">
    <location>
        <begin position="200"/>
        <end position="220"/>
    </location>
</feature>
<dbReference type="PANTHER" id="PTHR30482">
    <property type="entry name" value="HIGH-AFFINITY BRANCHED-CHAIN AMINO ACID TRANSPORT SYSTEM PERMEASE"/>
    <property type="match status" value="1"/>
</dbReference>
<keyword evidence="3 6" id="KW-0812">Transmembrane</keyword>
<dbReference type="Pfam" id="PF02653">
    <property type="entry name" value="BPD_transp_2"/>
    <property type="match status" value="1"/>
</dbReference>
<feature type="transmembrane region" description="Helical" evidence="6">
    <location>
        <begin position="28"/>
        <end position="49"/>
    </location>
</feature>
<protein>
    <submittedName>
        <fullName evidence="7">Branched-chain amino acid ABC transporter permease</fullName>
    </submittedName>
</protein>
<keyword evidence="8" id="KW-1185">Reference proteome</keyword>
<feature type="transmembrane region" description="Helical" evidence="6">
    <location>
        <begin position="272"/>
        <end position="291"/>
    </location>
</feature>
<feature type="transmembrane region" description="Helical" evidence="6">
    <location>
        <begin position="240"/>
        <end position="265"/>
    </location>
</feature>
<accession>A0A9X3UQW5</accession>
<evidence type="ECO:0000256" key="3">
    <source>
        <dbReference type="ARBA" id="ARBA00022692"/>
    </source>
</evidence>
<dbReference type="PANTHER" id="PTHR30482:SF17">
    <property type="entry name" value="ABC TRANSPORTER ATP-BINDING PROTEIN"/>
    <property type="match status" value="1"/>
</dbReference>
<comment type="subcellular location">
    <subcellularLocation>
        <location evidence="1">Cell membrane</location>
        <topology evidence="1">Multi-pass membrane protein</topology>
    </subcellularLocation>
</comment>
<evidence type="ECO:0000313" key="7">
    <source>
        <dbReference type="EMBL" id="MDA5401519.1"/>
    </source>
</evidence>
<comment type="caution">
    <text evidence="7">The sequence shown here is derived from an EMBL/GenBank/DDBJ whole genome shotgun (WGS) entry which is preliminary data.</text>
</comment>
<keyword evidence="5 6" id="KW-0472">Membrane</keyword>
<dbReference type="GO" id="GO:0005886">
    <property type="term" value="C:plasma membrane"/>
    <property type="evidence" value="ECO:0007669"/>
    <property type="project" value="UniProtKB-SubCell"/>
</dbReference>
<sequence>MHRLTTPFVCAFVLIALALVPLTGDKFFIYLGAEIIIFALFALSFNLLLGYGGMLSFGHAAYFAIGAYTCAIFLTTLELPFLVAFLGAVGFSAVGAAIIGYFCVKLTEVYFAMLTLAFGQLVWAIAFKWVGVTGGDTGFIGVAVPEMLKAPATFYYFALIIVTLCVGVIWIIVNSAFGYTLQATRENRNRAEFIGVNVRLVQHVTFVIAGTFAGVAGALFTLFNHSVFVESAWWSASAEVLIMTILGGVGSFFGPLVGAATLIILDRITTEFTVYWPTVLGIILLIVLFFFPEGLMGVFKKKKGGRS</sequence>
<reference evidence="7" key="1">
    <citation type="submission" date="2022-11" db="EMBL/GenBank/DDBJ databases">
        <title>Draft genome sequence of Hoeflea poritis E7-10 and Hoeflea prorocentri PM5-8, separated from scleractinian coral Porites lutea and marine dinoflagellate.</title>
        <authorList>
            <person name="Zhang G."/>
            <person name="Wei Q."/>
            <person name="Cai L."/>
        </authorList>
    </citation>
    <scope>NUCLEOTIDE SEQUENCE</scope>
    <source>
        <strain evidence="7">PM5-8</strain>
    </source>
</reference>
<keyword evidence="4 6" id="KW-1133">Transmembrane helix</keyword>
<evidence type="ECO:0000313" key="8">
    <source>
        <dbReference type="Proteomes" id="UP001151234"/>
    </source>
</evidence>
<dbReference type="EMBL" id="JAPJZI010000002">
    <property type="protein sequence ID" value="MDA5401519.1"/>
    <property type="molecule type" value="Genomic_DNA"/>
</dbReference>
<dbReference type="AlphaFoldDB" id="A0A9X3UQW5"/>
<keyword evidence="2" id="KW-1003">Cell membrane</keyword>
<evidence type="ECO:0000256" key="6">
    <source>
        <dbReference type="SAM" id="Phobius"/>
    </source>
</evidence>
<evidence type="ECO:0000256" key="5">
    <source>
        <dbReference type="ARBA" id="ARBA00023136"/>
    </source>
</evidence>
<name>A0A9X3UQW5_9HYPH</name>
<evidence type="ECO:0000256" key="4">
    <source>
        <dbReference type="ARBA" id="ARBA00022989"/>
    </source>
</evidence>
<dbReference type="InterPro" id="IPR001851">
    <property type="entry name" value="ABC_transp_permease"/>
</dbReference>
<feature type="transmembrane region" description="Helical" evidence="6">
    <location>
        <begin position="154"/>
        <end position="179"/>
    </location>
</feature>
<dbReference type="InterPro" id="IPR043428">
    <property type="entry name" value="LivM-like"/>
</dbReference>
<feature type="transmembrane region" description="Helical" evidence="6">
    <location>
        <begin position="81"/>
        <end position="102"/>
    </location>
</feature>
<organism evidence="7 8">
    <name type="scientific">Hoeflea prorocentri</name>
    <dbReference type="NCBI Taxonomy" id="1922333"/>
    <lineage>
        <taxon>Bacteria</taxon>
        <taxon>Pseudomonadati</taxon>
        <taxon>Pseudomonadota</taxon>
        <taxon>Alphaproteobacteria</taxon>
        <taxon>Hyphomicrobiales</taxon>
        <taxon>Rhizobiaceae</taxon>
        <taxon>Hoeflea</taxon>
    </lineage>
</organism>
<dbReference type="Proteomes" id="UP001151234">
    <property type="component" value="Unassembled WGS sequence"/>
</dbReference>
<dbReference type="CDD" id="cd06581">
    <property type="entry name" value="TM_PBP1_LivM_like"/>
    <property type="match status" value="1"/>
</dbReference>
<gene>
    <name evidence="7" type="ORF">OQ273_23330</name>
</gene>
<evidence type="ECO:0000256" key="2">
    <source>
        <dbReference type="ARBA" id="ARBA00022475"/>
    </source>
</evidence>
<feature type="transmembrane region" description="Helical" evidence="6">
    <location>
        <begin position="56"/>
        <end position="75"/>
    </location>
</feature>
<dbReference type="RefSeq" id="WP_267993503.1">
    <property type="nucleotide sequence ID" value="NZ_JAPJZI010000002.1"/>
</dbReference>
<feature type="transmembrane region" description="Helical" evidence="6">
    <location>
        <begin position="109"/>
        <end position="130"/>
    </location>
</feature>
<proteinExistence type="predicted"/>
<evidence type="ECO:0000256" key="1">
    <source>
        <dbReference type="ARBA" id="ARBA00004651"/>
    </source>
</evidence>